<feature type="signal peptide" evidence="1">
    <location>
        <begin position="1"/>
        <end position="25"/>
    </location>
</feature>
<comment type="caution">
    <text evidence="2">The sequence shown here is derived from an EMBL/GenBank/DDBJ whole genome shotgun (WGS) entry which is preliminary data.</text>
</comment>
<evidence type="ECO:0000313" key="3">
    <source>
        <dbReference type="Proteomes" id="UP000712600"/>
    </source>
</evidence>
<accession>A0A8S9NZ19</accession>
<protein>
    <recommendedName>
        <fullName evidence="4">Secreted protein</fullName>
    </recommendedName>
</protein>
<dbReference type="AlphaFoldDB" id="A0A8S9NZ19"/>
<keyword evidence="1" id="KW-0732">Signal</keyword>
<dbReference type="Proteomes" id="UP000712600">
    <property type="component" value="Unassembled WGS sequence"/>
</dbReference>
<sequence>MLNHVPVKYLIVAVVFSILCNLSSRLSSGPRFVASSTDVCWWGQNRSHQCLKGKDMYPNRPRTSYVATELKPSSVATNTARSLCSDRAPAKLGRYVATELKPSSVTT</sequence>
<evidence type="ECO:0000256" key="1">
    <source>
        <dbReference type="SAM" id="SignalP"/>
    </source>
</evidence>
<feature type="chain" id="PRO_5035779414" description="Secreted protein" evidence="1">
    <location>
        <begin position="26"/>
        <end position="107"/>
    </location>
</feature>
<reference evidence="2" key="1">
    <citation type="submission" date="2019-12" db="EMBL/GenBank/DDBJ databases">
        <title>Genome sequencing and annotation of Brassica cretica.</title>
        <authorList>
            <person name="Studholme D.J."/>
            <person name="Sarris P."/>
        </authorList>
    </citation>
    <scope>NUCLEOTIDE SEQUENCE</scope>
    <source>
        <strain evidence="2">PFS-109/04</strain>
        <tissue evidence="2">Leaf</tissue>
    </source>
</reference>
<proteinExistence type="predicted"/>
<name>A0A8S9NZ19_BRACR</name>
<gene>
    <name evidence="2" type="ORF">F2Q69_00006312</name>
</gene>
<organism evidence="2 3">
    <name type="scientific">Brassica cretica</name>
    <name type="common">Mustard</name>
    <dbReference type="NCBI Taxonomy" id="69181"/>
    <lineage>
        <taxon>Eukaryota</taxon>
        <taxon>Viridiplantae</taxon>
        <taxon>Streptophyta</taxon>
        <taxon>Embryophyta</taxon>
        <taxon>Tracheophyta</taxon>
        <taxon>Spermatophyta</taxon>
        <taxon>Magnoliopsida</taxon>
        <taxon>eudicotyledons</taxon>
        <taxon>Gunneridae</taxon>
        <taxon>Pentapetalae</taxon>
        <taxon>rosids</taxon>
        <taxon>malvids</taxon>
        <taxon>Brassicales</taxon>
        <taxon>Brassicaceae</taxon>
        <taxon>Brassiceae</taxon>
        <taxon>Brassica</taxon>
    </lineage>
</organism>
<evidence type="ECO:0000313" key="2">
    <source>
        <dbReference type="EMBL" id="KAF3510334.1"/>
    </source>
</evidence>
<dbReference type="EMBL" id="QGKX02001521">
    <property type="protein sequence ID" value="KAF3510334.1"/>
    <property type="molecule type" value="Genomic_DNA"/>
</dbReference>
<evidence type="ECO:0008006" key="4">
    <source>
        <dbReference type="Google" id="ProtNLM"/>
    </source>
</evidence>